<comment type="subcellular location">
    <subcellularLocation>
        <location evidence="1">Mitochondrion</location>
    </subcellularLocation>
</comment>
<keyword evidence="3" id="KW-0809">Transit peptide</keyword>
<organism evidence="8 9">
    <name type="scientific">Danionella cerebrum</name>
    <dbReference type="NCBI Taxonomy" id="2873325"/>
    <lineage>
        <taxon>Eukaryota</taxon>
        <taxon>Metazoa</taxon>
        <taxon>Chordata</taxon>
        <taxon>Craniata</taxon>
        <taxon>Vertebrata</taxon>
        <taxon>Euteleostomi</taxon>
        <taxon>Actinopterygii</taxon>
        <taxon>Neopterygii</taxon>
        <taxon>Teleostei</taxon>
        <taxon>Ostariophysi</taxon>
        <taxon>Cypriniformes</taxon>
        <taxon>Danionidae</taxon>
        <taxon>Danioninae</taxon>
        <taxon>Danionella</taxon>
    </lineage>
</organism>
<dbReference type="Proteomes" id="UP000316079">
    <property type="component" value="Unassembled WGS sequence"/>
</dbReference>
<keyword evidence="9" id="KW-1185">Reference proteome</keyword>
<keyword evidence="6" id="KW-0687">Ribonucleoprotein</keyword>
<comment type="similarity">
    <text evidence="2">Belongs to the mitochondrion-specific ribosomal protein mL42 family.</text>
</comment>
<evidence type="ECO:0000313" key="8">
    <source>
        <dbReference type="EMBL" id="TRZ01784.1"/>
    </source>
</evidence>
<accession>A0A553RHX7</accession>
<evidence type="ECO:0000313" key="9">
    <source>
        <dbReference type="Proteomes" id="UP000316079"/>
    </source>
</evidence>
<protein>
    <recommendedName>
        <fullName evidence="7">Large ribosomal subunit protein mL42</fullName>
    </recommendedName>
</protein>
<dbReference type="InterPro" id="IPR019346">
    <property type="entry name" value="Ribosomal_mL42"/>
</dbReference>
<dbReference type="PANTHER" id="PTHR13450:SF4">
    <property type="entry name" value="LARGE RIBOSOMAL SUBUNIT PROTEIN ML42"/>
    <property type="match status" value="1"/>
</dbReference>
<reference evidence="8 9" key="1">
    <citation type="journal article" date="2019" name="Sci. Data">
        <title>Hybrid genome assembly and annotation of Danionella translucida.</title>
        <authorList>
            <person name="Kadobianskyi M."/>
            <person name="Schulze L."/>
            <person name="Schuelke M."/>
            <person name="Judkewitz B."/>
        </authorList>
    </citation>
    <scope>NUCLEOTIDE SEQUENCE [LARGE SCALE GENOMIC DNA]</scope>
    <source>
        <strain evidence="8 9">Bolton</strain>
    </source>
</reference>
<gene>
    <name evidence="8" type="ORF">DNTS_025604</name>
</gene>
<evidence type="ECO:0000256" key="7">
    <source>
        <dbReference type="ARBA" id="ARBA00035189"/>
    </source>
</evidence>
<dbReference type="GO" id="GO:0005762">
    <property type="term" value="C:mitochondrial large ribosomal subunit"/>
    <property type="evidence" value="ECO:0007669"/>
    <property type="project" value="TreeGrafter"/>
</dbReference>
<evidence type="ECO:0000256" key="2">
    <source>
        <dbReference type="ARBA" id="ARBA00005556"/>
    </source>
</evidence>
<evidence type="ECO:0000256" key="5">
    <source>
        <dbReference type="ARBA" id="ARBA00023128"/>
    </source>
</evidence>
<dbReference type="AlphaFoldDB" id="A0A553RHX7"/>
<dbReference type="PANTHER" id="PTHR13450">
    <property type="entry name" value="MITOCHONDRIAL 39S RIBOSOMAL PROTEIN L42"/>
    <property type="match status" value="1"/>
</dbReference>
<dbReference type="Pfam" id="PF10210">
    <property type="entry name" value="MRP-S32"/>
    <property type="match status" value="1"/>
</dbReference>
<comment type="caution">
    <text evidence="8">The sequence shown here is derived from an EMBL/GenBank/DDBJ whole genome shotgun (WGS) entry which is preliminary data.</text>
</comment>
<keyword evidence="5" id="KW-0496">Mitochondrion</keyword>
<evidence type="ECO:0000256" key="1">
    <source>
        <dbReference type="ARBA" id="ARBA00004173"/>
    </source>
</evidence>
<dbReference type="EMBL" id="SRMA01024044">
    <property type="protein sequence ID" value="TRZ01784.1"/>
    <property type="molecule type" value="Genomic_DNA"/>
</dbReference>
<evidence type="ECO:0000256" key="6">
    <source>
        <dbReference type="ARBA" id="ARBA00023274"/>
    </source>
</evidence>
<evidence type="ECO:0000256" key="4">
    <source>
        <dbReference type="ARBA" id="ARBA00022980"/>
    </source>
</evidence>
<proteinExistence type="inferred from homology"/>
<evidence type="ECO:0000256" key="3">
    <source>
        <dbReference type="ARBA" id="ARBA00022946"/>
    </source>
</evidence>
<sequence>MMMLPGVLQSSVNKSTVGDKDSNIEIGVTSDGNTIPIVRADPLLGEAETHDQVLRDGLGKEALRKVPAPTIEQLSKMFYTTKHRWYPVGQYHNRRRKLNPPKDR</sequence>
<keyword evidence="4" id="KW-0689">Ribosomal protein</keyword>
<name>A0A553RHX7_9TELE</name>
<dbReference type="OrthoDB" id="270624at2759"/>